<proteinExistence type="predicted"/>
<dbReference type="AlphaFoldDB" id="A0A4Y2CJI3"/>
<organism evidence="1 2">
    <name type="scientific">Araneus ventricosus</name>
    <name type="common">Orbweaver spider</name>
    <name type="synonym">Epeira ventricosa</name>
    <dbReference type="NCBI Taxonomy" id="182803"/>
    <lineage>
        <taxon>Eukaryota</taxon>
        <taxon>Metazoa</taxon>
        <taxon>Ecdysozoa</taxon>
        <taxon>Arthropoda</taxon>
        <taxon>Chelicerata</taxon>
        <taxon>Arachnida</taxon>
        <taxon>Araneae</taxon>
        <taxon>Araneomorphae</taxon>
        <taxon>Entelegynae</taxon>
        <taxon>Araneoidea</taxon>
        <taxon>Araneidae</taxon>
        <taxon>Araneus</taxon>
    </lineage>
</organism>
<comment type="caution">
    <text evidence="1">The sequence shown here is derived from an EMBL/GenBank/DDBJ whole genome shotgun (WGS) entry which is preliminary data.</text>
</comment>
<reference evidence="1 2" key="1">
    <citation type="journal article" date="2019" name="Sci. Rep.">
        <title>Orb-weaving spider Araneus ventricosus genome elucidates the spidroin gene catalogue.</title>
        <authorList>
            <person name="Kono N."/>
            <person name="Nakamura H."/>
            <person name="Ohtoshi R."/>
            <person name="Moran D.A.P."/>
            <person name="Shinohara A."/>
            <person name="Yoshida Y."/>
            <person name="Fujiwara M."/>
            <person name="Mori M."/>
            <person name="Tomita M."/>
            <person name="Arakawa K."/>
        </authorList>
    </citation>
    <scope>NUCLEOTIDE SEQUENCE [LARGE SCALE GENOMIC DNA]</scope>
</reference>
<name>A0A4Y2CJI3_ARAVE</name>
<keyword evidence="2" id="KW-1185">Reference proteome</keyword>
<evidence type="ECO:0000313" key="1">
    <source>
        <dbReference type="EMBL" id="GBM04094.1"/>
    </source>
</evidence>
<dbReference type="EMBL" id="BGPR01000198">
    <property type="protein sequence ID" value="GBM04094.1"/>
    <property type="molecule type" value="Genomic_DNA"/>
</dbReference>
<dbReference type="Proteomes" id="UP000499080">
    <property type="component" value="Unassembled WGS sequence"/>
</dbReference>
<evidence type="ECO:0000313" key="2">
    <source>
        <dbReference type="Proteomes" id="UP000499080"/>
    </source>
</evidence>
<accession>A0A4Y2CJI3</accession>
<gene>
    <name evidence="1" type="ORF">AVEN_247963_1</name>
</gene>
<protein>
    <submittedName>
        <fullName evidence="1">Uncharacterized protein</fullName>
    </submittedName>
</protein>
<sequence>MYPWPQRGQEAIGPHMQSYRSAGEKEALHFIKKETEVIEWPRGKEEMLHGDAFRLMGIGGKLCRICTKESIDWIKTFSRYLSAIRTINLILFTPNVYFGELFRFLINDACI</sequence>